<organism evidence="1 2">
    <name type="scientific">Brachionus calyciflorus</name>
    <dbReference type="NCBI Taxonomy" id="104777"/>
    <lineage>
        <taxon>Eukaryota</taxon>
        <taxon>Metazoa</taxon>
        <taxon>Spiralia</taxon>
        <taxon>Gnathifera</taxon>
        <taxon>Rotifera</taxon>
        <taxon>Eurotatoria</taxon>
        <taxon>Monogononta</taxon>
        <taxon>Pseudotrocha</taxon>
        <taxon>Ploima</taxon>
        <taxon>Brachionidae</taxon>
        <taxon>Brachionus</taxon>
    </lineage>
</organism>
<dbReference type="EMBL" id="CAJNOC010008030">
    <property type="protein sequence ID" value="CAF1108748.1"/>
    <property type="molecule type" value="Genomic_DNA"/>
</dbReference>
<proteinExistence type="predicted"/>
<reference evidence="1" key="1">
    <citation type="submission" date="2021-02" db="EMBL/GenBank/DDBJ databases">
        <authorList>
            <person name="Nowell W R."/>
        </authorList>
    </citation>
    <scope>NUCLEOTIDE SEQUENCE</scope>
    <source>
        <strain evidence="1">Ploen Becks lab</strain>
    </source>
</reference>
<accession>A0A814PPD2</accession>
<comment type="caution">
    <text evidence="1">The sequence shown here is derived from an EMBL/GenBank/DDBJ whole genome shotgun (WGS) entry which is preliminary data.</text>
</comment>
<evidence type="ECO:0000313" key="2">
    <source>
        <dbReference type="Proteomes" id="UP000663879"/>
    </source>
</evidence>
<keyword evidence="2" id="KW-1185">Reference proteome</keyword>
<protein>
    <submittedName>
        <fullName evidence="1">Uncharacterized protein</fullName>
    </submittedName>
</protein>
<gene>
    <name evidence="1" type="ORF">OXX778_LOCUS21519</name>
</gene>
<evidence type="ECO:0000313" key="1">
    <source>
        <dbReference type="EMBL" id="CAF1108748.1"/>
    </source>
</evidence>
<dbReference type="AlphaFoldDB" id="A0A814PPD2"/>
<dbReference type="Proteomes" id="UP000663879">
    <property type="component" value="Unassembled WGS sequence"/>
</dbReference>
<sequence length="253" mass="29480">MQNQYQNKIEIEDLKKEVNKINSILSLIINPNKNQSVAVYNPNRPYSKHDNILLDLDSYFKLSILKLIDDEQLSRDQRKSKIVIIGLSKTDNDQRTINRLFKSLNQPLPISFERLKSRRPEGEFPGPVICELINVFHVEKILKESYKLKSFDEFKNVYKYGEDKYSTKNKISEPNFSQNLNKSTAVHGKQDQCASAKLPNSNFDQNKAQIDSNKSDFLDKSFKRLSNQDFKCLKLNQKRHSLQNQSSKNFKTT</sequence>
<name>A0A814PPD2_9BILA</name>